<dbReference type="PANTHER" id="PTHR23501">
    <property type="entry name" value="MAJOR FACILITATOR SUPERFAMILY"/>
    <property type="match status" value="1"/>
</dbReference>
<dbReference type="STRING" id="571913.VV02_00385"/>
<feature type="transmembrane region" description="Helical" evidence="5">
    <location>
        <begin position="20"/>
        <end position="40"/>
    </location>
</feature>
<evidence type="ECO:0000256" key="4">
    <source>
        <dbReference type="ARBA" id="ARBA00023136"/>
    </source>
</evidence>
<evidence type="ECO:0000256" key="1">
    <source>
        <dbReference type="ARBA" id="ARBA00004651"/>
    </source>
</evidence>
<dbReference type="SUPFAM" id="SSF103473">
    <property type="entry name" value="MFS general substrate transporter"/>
    <property type="match status" value="1"/>
</dbReference>
<dbReference type="PROSITE" id="PS50850">
    <property type="entry name" value="MFS"/>
    <property type="match status" value="1"/>
</dbReference>
<name>A0A0K1JDK8_9MICO</name>
<evidence type="ECO:0000256" key="5">
    <source>
        <dbReference type="SAM" id="Phobius"/>
    </source>
</evidence>
<feature type="transmembrane region" description="Helical" evidence="5">
    <location>
        <begin position="91"/>
        <end position="110"/>
    </location>
</feature>
<organism evidence="7 8">
    <name type="scientific">Luteipulveratus mongoliensis</name>
    <dbReference type="NCBI Taxonomy" id="571913"/>
    <lineage>
        <taxon>Bacteria</taxon>
        <taxon>Bacillati</taxon>
        <taxon>Actinomycetota</taxon>
        <taxon>Actinomycetes</taxon>
        <taxon>Micrococcales</taxon>
        <taxon>Dermacoccaceae</taxon>
        <taxon>Luteipulveratus</taxon>
    </lineage>
</organism>
<protein>
    <recommendedName>
        <fullName evidence="6">Major facilitator superfamily (MFS) profile domain-containing protein</fullName>
    </recommendedName>
</protein>
<dbReference type="GO" id="GO:0022857">
    <property type="term" value="F:transmembrane transporter activity"/>
    <property type="evidence" value="ECO:0007669"/>
    <property type="project" value="InterPro"/>
</dbReference>
<feature type="transmembrane region" description="Helical" evidence="5">
    <location>
        <begin position="60"/>
        <end position="79"/>
    </location>
</feature>
<dbReference type="RefSeq" id="WP_052589208.1">
    <property type="nucleotide sequence ID" value="NZ_CP011112.1"/>
</dbReference>
<feature type="transmembrane region" description="Helical" evidence="5">
    <location>
        <begin position="275"/>
        <end position="294"/>
    </location>
</feature>
<sequence>MTTTEQIEKTSDTGASWRDLASYGGPVVVMAGGVLLQAVNMYLTSSLLPSIVGDIGGQTFYAWTTTTFLVMSVVAAMLVSQLLARLGTAGAYVVGFGAFVVGTLIGAAAPSMAVLLLGRGVQGFGGGLLAGLAFAVLRSVLPERLWTRALALLSGMYAVGTLAGPAVGGAFAQYDAWRAAFVVTALAAAGLGVVAGRALAGQPRGGDAEPVPVGSLALLTAAVAALSIASIVHGVAVAATIVLAVVLVLAFIGWERKATSTVMPRATYERGVPLRWIYLTLGAVSAAAVTEAFTPLFGQEIGGLEPFVAGFLGAAISVGWSTTNVFAAEVHSERTKTMLVVGGPAVVALGLLGAAFVPQVASGGWAMLIWALLLIVAGSGIGASFPHLAVRAMSVSDDPVEAGKAAAGINTTQMIAMSTMSALGGVLVNVGMPDVPNAARNLQLGLAVVGALGVITVLRALQRPRSAA</sequence>
<feature type="transmembrane region" description="Helical" evidence="5">
    <location>
        <begin position="211"/>
        <end position="229"/>
    </location>
</feature>
<feature type="transmembrane region" description="Helical" evidence="5">
    <location>
        <begin position="177"/>
        <end position="199"/>
    </location>
</feature>
<proteinExistence type="predicted"/>
<dbReference type="InterPro" id="IPR011701">
    <property type="entry name" value="MFS"/>
</dbReference>
<evidence type="ECO:0000313" key="8">
    <source>
        <dbReference type="Proteomes" id="UP000066480"/>
    </source>
</evidence>
<dbReference type="InterPro" id="IPR020846">
    <property type="entry name" value="MFS_dom"/>
</dbReference>
<dbReference type="InterPro" id="IPR036259">
    <property type="entry name" value="MFS_trans_sf"/>
</dbReference>
<feature type="transmembrane region" description="Helical" evidence="5">
    <location>
        <begin position="367"/>
        <end position="390"/>
    </location>
</feature>
<accession>A0A0K1JDK8</accession>
<reference evidence="7 8" key="1">
    <citation type="submission" date="2015-03" db="EMBL/GenBank/DDBJ databases">
        <title>Luteipulveratus halotolerans sp. nov., a novel actinobacterium (Dermacoccaceae) from Sarawak, Malaysia.</title>
        <authorList>
            <person name="Juboi H."/>
            <person name="Basik A."/>
            <person name="Shamsul S.S."/>
            <person name="Arnold P."/>
            <person name="Schmitt E.K."/>
            <person name="Sanglier J.-J."/>
            <person name="Yeo T."/>
        </authorList>
    </citation>
    <scope>NUCLEOTIDE SEQUENCE [LARGE SCALE GENOMIC DNA]</scope>
    <source>
        <strain evidence="7 8">MN07-A0370</strain>
    </source>
</reference>
<evidence type="ECO:0000313" key="7">
    <source>
        <dbReference type="EMBL" id="AKU14688.1"/>
    </source>
</evidence>
<dbReference type="Pfam" id="PF07690">
    <property type="entry name" value="MFS_1"/>
    <property type="match status" value="1"/>
</dbReference>
<feature type="transmembrane region" description="Helical" evidence="5">
    <location>
        <begin position="149"/>
        <end position="171"/>
    </location>
</feature>
<dbReference type="PRINTS" id="PR01036">
    <property type="entry name" value="TCRTETB"/>
</dbReference>
<feature type="transmembrane region" description="Helical" evidence="5">
    <location>
        <begin position="235"/>
        <end position="254"/>
    </location>
</feature>
<dbReference type="AlphaFoldDB" id="A0A0K1JDK8"/>
<keyword evidence="4 5" id="KW-0472">Membrane</keyword>
<dbReference type="Proteomes" id="UP000066480">
    <property type="component" value="Chromosome"/>
</dbReference>
<evidence type="ECO:0000259" key="6">
    <source>
        <dbReference type="PROSITE" id="PS50850"/>
    </source>
</evidence>
<dbReference type="OrthoDB" id="3503984at2"/>
<feature type="domain" description="Major facilitator superfamily (MFS) profile" evidence="6">
    <location>
        <begin position="26"/>
        <end position="465"/>
    </location>
</feature>
<evidence type="ECO:0000256" key="3">
    <source>
        <dbReference type="ARBA" id="ARBA00022989"/>
    </source>
</evidence>
<feature type="transmembrane region" description="Helical" evidence="5">
    <location>
        <begin position="116"/>
        <end position="137"/>
    </location>
</feature>
<feature type="transmembrane region" description="Helical" evidence="5">
    <location>
        <begin position="411"/>
        <end position="430"/>
    </location>
</feature>
<evidence type="ECO:0000256" key="2">
    <source>
        <dbReference type="ARBA" id="ARBA00022692"/>
    </source>
</evidence>
<keyword evidence="2 5" id="KW-0812">Transmembrane</keyword>
<keyword evidence="3 5" id="KW-1133">Transmembrane helix</keyword>
<keyword evidence="8" id="KW-1185">Reference proteome</keyword>
<dbReference type="GO" id="GO:0005886">
    <property type="term" value="C:plasma membrane"/>
    <property type="evidence" value="ECO:0007669"/>
    <property type="project" value="UniProtKB-SubCell"/>
</dbReference>
<dbReference type="KEGG" id="lmoi:VV02_00385"/>
<comment type="subcellular location">
    <subcellularLocation>
        <location evidence="1">Cell membrane</location>
        <topology evidence="1">Multi-pass membrane protein</topology>
    </subcellularLocation>
</comment>
<feature type="transmembrane region" description="Helical" evidence="5">
    <location>
        <begin position="442"/>
        <end position="461"/>
    </location>
</feature>
<gene>
    <name evidence="7" type="ORF">VV02_00385</name>
</gene>
<feature type="transmembrane region" description="Helical" evidence="5">
    <location>
        <begin position="306"/>
        <end position="327"/>
    </location>
</feature>
<dbReference type="Gene3D" id="1.20.1250.20">
    <property type="entry name" value="MFS general substrate transporter like domains"/>
    <property type="match status" value="2"/>
</dbReference>
<dbReference type="PANTHER" id="PTHR23501:SF154">
    <property type="entry name" value="MULTIDRUG-EFFLUX TRANSPORTER RV1634-RELATED"/>
    <property type="match status" value="1"/>
</dbReference>
<dbReference type="EMBL" id="CP011112">
    <property type="protein sequence ID" value="AKU14688.1"/>
    <property type="molecule type" value="Genomic_DNA"/>
</dbReference>
<feature type="transmembrane region" description="Helical" evidence="5">
    <location>
        <begin position="339"/>
        <end position="361"/>
    </location>
</feature>